<gene>
    <name evidence="2" type="ORF">POCTA_138.1.T1090085</name>
</gene>
<evidence type="ECO:0000256" key="1">
    <source>
        <dbReference type="SAM" id="Coils"/>
    </source>
</evidence>
<accession>A0A8S1X2D4</accession>
<name>A0A8S1X2D4_PAROT</name>
<feature type="coiled-coil region" evidence="1">
    <location>
        <begin position="158"/>
        <end position="192"/>
    </location>
</feature>
<dbReference type="OMA" id="EMNSMEC"/>
<proteinExistence type="predicted"/>
<evidence type="ECO:0000313" key="3">
    <source>
        <dbReference type="Proteomes" id="UP000683925"/>
    </source>
</evidence>
<sequence length="304" mass="36228">MNKKEIKQDGEQAPLTKTSLLKIESREGQIIYIFTKLFDHPIRQQIKFAFGQINVFIEKQGIKCFKSEMNSMECLNQGIDWDQKYFDKIITCLERPDKDFSYSFKRSEGNEQVPCDYVLILSEKVHKLNEVILLRVYLIENSSLSTLDHFYRVCKEIQDKKEIMYKNLEEKYTNLTQQRQKLQTDIEFISNQSQSREKEILKKFVLLLNEKKKEICRLNQINGLITNQIIEEEQQNNNNNNNNNNNYINVDDFFEEKQVPVKKQYEEQAQSSQFPVSQIDQFLFTQDTQFKKDLREIPSKKTKL</sequence>
<dbReference type="Proteomes" id="UP000683925">
    <property type="component" value="Unassembled WGS sequence"/>
</dbReference>
<dbReference type="OrthoDB" id="295579at2759"/>
<keyword evidence="3" id="KW-1185">Reference proteome</keyword>
<protein>
    <submittedName>
        <fullName evidence="2">Uncharacterized protein</fullName>
    </submittedName>
</protein>
<dbReference type="AlphaFoldDB" id="A0A8S1X2D4"/>
<evidence type="ECO:0000313" key="2">
    <source>
        <dbReference type="EMBL" id="CAD8195492.1"/>
    </source>
</evidence>
<organism evidence="2 3">
    <name type="scientific">Paramecium octaurelia</name>
    <dbReference type="NCBI Taxonomy" id="43137"/>
    <lineage>
        <taxon>Eukaryota</taxon>
        <taxon>Sar</taxon>
        <taxon>Alveolata</taxon>
        <taxon>Ciliophora</taxon>
        <taxon>Intramacronucleata</taxon>
        <taxon>Oligohymenophorea</taxon>
        <taxon>Peniculida</taxon>
        <taxon>Parameciidae</taxon>
        <taxon>Paramecium</taxon>
    </lineage>
</organism>
<comment type="caution">
    <text evidence="2">The sequence shown here is derived from an EMBL/GenBank/DDBJ whole genome shotgun (WGS) entry which is preliminary data.</text>
</comment>
<keyword evidence="1" id="KW-0175">Coiled coil</keyword>
<dbReference type="EMBL" id="CAJJDP010000109">
    <property type="protein sequence ID" value="CAD8195492.1"/>
    <property type="molecule type" value="Genomic_DNA"/>
</dbReference>
<reference evidence="2" key="1">
    <citation type="submission" date="2021-01" db="EMBL/GenBank/DDBJ databases">
        <authorList>
            <consortium name="Genoscope - CEA"/>
            <person name="William W."/>
        </authorList>
    </citation>
    <scope>NUCLEOTIDE SEQUENCE</scope>
</reference>